<keyword evidence="4" id="KW-0449">Lipoprotein</keyword>
<keyword evidence="2" id="KW-0472">Membrane</keyword>
<dbReference type="Proteomes" id="UP000197587">
    <property type="component" value="Unassembled WGS sequence"/>
</dbReference>
<gene>
    <name evidence="6" type="ORF">AP75_12590</name>
</gene>
<reference evidence="6 7" key="1">
    <citation type="submission" date="2017-05" db="EMBL/GenBank/DDBJ databases">
        <title>Genome of Chryseobacterium haifense.</title>
        <authorList>
            <person name="Newman J.D."/>
        </authorList>
    </citation>
    <scope>NUCLEOTIDE SEQUENCE [LARGE SCALE GENOMIC DNA]</scope>
    <source>
        <strain evidence="6 7">DSM 19056</strain>
    </source>
</reference>
<dbReference type="Gene3D" id="2.40.128.200">
    <property type="match status" value="1"/>
</dbReference>
<organism evidence="6 7">
    <name type="scientific">Kaistella haifensis DSM 19056</name>
    <dbReference type="NCBI Taxonomy" id="1450526"/>
    <lineage>
        <taxon>Bacteria</taxon>
        <taxon>Pseudomonadati</taxon>
        <taxon>Bacteroidota</taxon>
        <taxon>Flavobacteriia</taxon>
        <taxon>Flavobacteriales</taxon>
        <taxon>Weeksellaceae</taxon>
        <taxon>Chryseobacterium group</taxon>
        <taxon>Kaistella</taxon>
    </lineage>
</organism>
<dbReference type="EMBL" id="JASZ02000037">
    <property type="protein sequence ID" value="OWK97171.1"/>
    <property type="molecule type" value="Genomic_DNA"/>
</dbReference>
<comment type="caution">
    <text evidence="6">The sequence shown here is derived from an EMBL/GenBank/DDBJ whole genome shotgun (WGS) entry which is preliminary data.</text>
</comment>
<dbReference type="SUPFAM" id="SSF141488">
    <property type="entry name" value="YdhA-like"/>
    <property type="match status" value="1"/>
</dbReference>
<dbReference type="InterPro" id="IPR018660">
    <property type="entry name" value="MliC"/>
</dbReference>
<keyword evidence="1" id="KW-0732">Signal</keyword>
<evidence type="ECO:0000256" key="3">
    <source>
        <dbReference type="ARBA" id="ARBA00023139"/>
    </source>
</evidence>
<protein>
    <recommendedName>
        <fullName evidence="5">C-type lysozyme inhibitor domain-containing protein</fullName>
    </recommendedName>
</protein>
<proteinExistence type="predicted"/>
<sequence length="152" mass="16514">MKKLLFAASLALIATACEKKQETGTITTQNTEIANPETTITTTVTPVDSATAIAHTEKVTTADKTVTTKTTTGEVYHYISNDKKTEFSVIYDAEKGTAAVKNETTGKTYDMKNVVSGSGAKYQDKDGNYFWEHQGGFVFGKGDRDLIEGKLK</sequence>
<feature type="domain" description="C-type lysozyme inhibitor" evidence="5">
    <location>
        <begin position="82"/>
        <end position="144"/>
    </location>
</feature>
<evidence type="ECO:0000313" key="7">
    <source>
        <dbReference type="Proteomes" id="UP000197587"/>
    </source>
</evidence>
<accession>A0A246B730</accession>
<dbReference type="PROSITE" id="PS51257">
    <property type="entry name" value="PROKAR_LIPOPROTEIN"/>
    <property type="match status" value="1"/>
</dbReference>
<dbReference type="AlphaFoldDB" id="A0A246B730"/>
<keyword evidence="3" id="KW-0564">Palmitate</keyword>
<evidence type="ECO:0000313" key="6">
    <source>
        <dbReference type="EMBL" id="OWK97171.1"/>
    </source>
</evidence>
<evidence type="ECO:0000256" key="4">
    <source>
        <dbReference type="ARBA" id="ARBA00023288"/>
    </source>
</evidence>
<evidence type="ECO:0000256" key="2">
    <source>
        <dbReference type="ARBA" id="ARBA00023136"/>
    </source>
</evidence>
<dbReference type="RefSeq" id="WP_031501686.1">
    <property type="nucleotide sequence ID" value="NZ_JASZ02000037.1"/>
</dbReference>
<keyword evidence="7" id="KW-1185">Reference proteome</keyword>
<dbReference type="InterPro" id="IPR036328">
    <property type="entry name" value="MliC_sf"/>
</dbReference>
<name>A0A246B730_9FLAO</name>
<evidence type="ECO:0000256" key="1">
    <source>
        <dbReference type="ARBA" id="ARBA00022729"/>
    </source>
</evidence>
<evidence type="ECO:0000259" key="5">
    <source>
        <dbReference type="Pfam" id="PF09864"/>
    </source>
</evidence>
<dbReference type="Pfam" id="PF09864">
    <property type="entry name" value="MliC"/>
    <property type="match status" value="1"/>
</dbReference>